<name>A0A8T0FCM8_ARGBR</name>
<reference evidence="1" key="2">
    <citation type="submission" date="2020-06" db="EMBL/GenBank/DDBJ databases">
        <authorList>
            <person name="Sheffer M."/>
        </authorList>
    </citation>
    <scope>NUCLEOTIDE SEQUENCE</scope>
</reference>
<organism evidence="1 2">
    <name type="scientific">Argiope bruennichi</name>
    <name type="common">Wasp spider</name>
    <name type="synonym">Aranea bruennichi</name>
    <dbReference type="NCBI Taxonomy" id="94029"/>
    <lineage>
        <taxon>Eukaryota</taxon>
        <taxon>Metazoa</taxon>
        <taxon>Ecdysozoa</taxon>
        <taxon>Arthropoda</taxon>
        <taxon>Chelicerata</taxon>
        <taxon>Arachnida</taxon>
        <taxon>Araneae</taxon>
        <taxon>Araneomorphae</taxon>
        <taxon>Entelegynae</taxon>
        <taxon>Araneoidea</taxon>
        <taxon>Araneidae</taxon>
        <taxon>Argiope</taxon>
    </lineage>
</organism>
<accession>A0A8T0FCM8</accession>
<reference evidence="1" key="1">
    <citation type="journal article" date="2020" name="bioRxiv">
        <title>Chromosome-level reference genome of the European wasp spider Argiope bruennichi: a resource for studies on range expansion and evolutionary adaptation.</title>
        <authorList>
            <person name="Sheffer M.M."/>
            <person name="Hoppe A."/>
            <person name="Krehenwinkel H."/>
            <person name="Uhl G."/>
            <person name="Kuss A.W."/>
            <person name="Jensen L."/>
            <person name="Jensen C."/>
            <person name="Gillespie R.G."/>
            <person name="Hoff K.J."/>
            <person name="Prost S."/>
        </authorList>
    </citation>
    <scope>NUCLEOTIDE SEQUENCE</scope>
</reference>
<dbReference type="AlphaFoldDB" id="A0A8T0FCM8"/>
<evidence type="ECO:0000313" key="2">
    <source>
        <dbReference type="Proteomes" id="UP000807504"/>
    </source>
</evidence>
<evidence type="ECO:0000313" key="1">
    <source>
        <dbReference type="EMBL" id="KAF8788105.1"/>
    </source>
</evidence>
<dbReference type="EMBL" id="JABXBU010000015">
    <property type="protein sequence ID" value="KAF8788105.1"/>
    <property type="molecule type" value="Genomic_DNA"/>
</dbReference>
<gene>
    <name evidence="1" type="ORF">HNY73_009640</name>
</gene>
<sequence>MAELRCINCNEAFEREQGHRCLNSPWMLGTENANTILQHIEDELDLDENEFITSGSDQLSELSKFCIEIFNRISDPYTDSSLSKDVTFETGPHNNIFPVPFSEESGTYDNRIVNDVHAVPGPSRLLFNESGGSFSKEEFQPKPYHSMPTEPSVNLSLVQIALVYPTEKCIYVHQVFL</sequence>
<comment type="caution">
    <text evidence="1">The sequence shown here is derived from an EMBL/GenBank/DDBJ whole genome shotgun (WGS) entry which is preliminary data.</text>
</comment>
<proteinExistence type="predicted"/>
<protein>
    <submittedName>
        <fullName evidence="1">Uncharacterized protein</fullName>
    </submittedName>
</protein>
<dbReference type="Proteomes" id="UP000807504">
    <property type="component" value="Unassembled WGS sequence"/>
</dbReference>
<keyword evidence="2" id="KW-1185">Reference proteome</keyword>